<keyword evidence="1" id="KW-0548">Nucleotidyltransferase</keyword>
<proteinExistence type="predicted"/>
<evidence type="ECO:0000313" key="2">
    <source>
        <dbReference type="Proteomes" id="UP000887159"/>
    </source>
</evidence>
<keyword evidence="1" id="KW-0808">Transferase</keyword>
<dbReference type="EMBL" id="BMAU01021206">
    <property type="protein sequence ID" value="GFX99199.1"/>
    <property type="molecule type" value="Genomic_DNA"/>
</dbReference>
<organism evidence="1 2">
    <name type="scientific">Trichonephila clavipes</name>
    <name type="common">Golden silk orbweaver</name>
    <name type="synonym">Nephila clavipes</name>
    <dbReference type="NCBI Taxonomy" id="2585209"/>
    <lineage>
        <taxon>Eukaryota</taxon>
        <taxon>Metazoa</taxon>
        <taxon>Ecdysozoa</taxon>
        <taxon>Arthropoda</taxon>
        <taxon>Chelicerata</taxon>
        <taxon>Arachnida</taxon>
        <taxon>Araneae</taxon>
        <taxon>Araneomorphae</taxon>
        <taxon>Entelegynae</taxon>
        <taxon>Araneoidea</taxon>
        <taxon>Nephilidae</taxon>
        <taxon>Trichonephila</taxon>
    </lineage>
</organism>
<dbReference type="Proteomes" id="UP000887159">
    <property type="component" value="Unassembled WGS sequence"/>
</dbReference>
<comment type="caution">
    <text evidence="1">The sequence shown here is derived from an EMBL/GenBank/DDBJ whole genome shotgun (WGS) entry which is preliminary data.</text>
</comment>
<keyword evidence="1" id="KW-0695">RNA-directed DNA polymerase</keyword>
<dbReference type="AlphaFoldDB" id="A0A8X6RUU4"/>
<reference evidence="1" key="1">
    <citation type="submission" date="2020-08" db="EMBL/GenBank/DDBJ databases">
        <title>Multicomponent nature underlies the extraordinary mechanical properties of spider dragline silk.</title>
        <authorList>
            <person name="Kono N."/>
            <person name="Nakamura H."/>
            <person name="Mori M."/>
            <person name="Yoshida Y."/>
            <person name="Ohtoshi R."/>
            <person name="Malay A.D."/>
            <person name="Moran D.A.P."/>
            <person name="Tomita M."/>
            <person name="Numata K."/>
            <person name="Arakawa K."/>
        </authorList>
    </citation>
    <scope>NUCLEOTIDE SEQUENCE</scope>
</reference>
<evidence type="ECO:0000313" key="1">
    <source>
        <dbReference type="EMBL" id="GFX99199.1"/>
    </source>
</evidence>
<sequence>MGNTCHCGFIPRHLERAEAVALFRLTTGHDFLGVYLHWLGVAANEGCPISGHARMDGDHLIQCPGLDEYPADDIVLGASATNGQEVKHGRWINK</sequence>
<dbReference type="GO" id="GO:0003964">
    <property type="term" value="F:RNA-directed DNA polymerase activity"/>
    <property type="evidence" value="ECO:0007669"/>
    <property type="project" value="UniProtKB-KW"/>
</dbReference>
<accession>A0A8X6RUU4</accession>
<gene>
    <name evidence="1" type="primary">RF55_23213</name>
    <name evidence="1" type="ORF">TNCV_2493801</name>
</gene>
<protein>
    <submittedName>
        <fullName evidence="1">Reverse transcriptase</fullName>
    </submittedName>
</protein>
<keyword evidence="2" id="KW-1185">Reference proteome</keyword>
<name>A0A8X6RUU4_TRICX</name>